<dbReference type="GO" id="GO:0015074">
    <property type="term" value="P:DNA integration"/>
    <property type="evidence" value="ECO:0007669"/>
    <property type="project" value="UniProtKB-KW"/>
</dbReference>
<dbReference type="AlphaFoldDB" id="A0A7H9BKC9"/>
<dbReference type="RefSeq" id="WP_179355279.1">
    <property type="nucleotide sequence ID" value="NZ_CP058627.1"/>
</dbReference>
<protein>
    <submittedName>
        <fullName evidence="8">Tyrosine-type recombinase/integrase</fullName>
    </submittedName>
</protein>
<gene>
    <name evidence="8" type="ORF">HQ393_11330</name>
</gene>
<dbReference type="PANTHER" id="PTHR30349:SF41">
    <property type="entry name" value="INTEGRASE_RECOMBINASE PROTEIN MJ0367-RELATED"/>
    <property type="match status" value="1"/>
</dbReference>
<dbReference type="InterPro" id="IPR011010">
    <property type="entry name" value="DNA_brk_join_enz"/>
</dbReference>
<keyword evidence="3 5" id="KW-0238">DNA-binding</keyword>
<feature type="domain" description="Tyr recombinase" evidence="6">
    <location>
        <begin position="153"/>
        <end position="357"/>
    </location>
</feature>
<keyword evidence="2" id="KW-0229">DNA integration</keyword>
<dbReference type="PANTHER" id="PTHR30349">
    <property type="entry name" value="PHAGE INTEGRASE-RELATED"/>
    <property type="match status" value="1"/>
</dbReference>
<keyword evidence="9" id="KW-1185">Reference proteome</keyword>
<comment type="similarity">
    <text evidence="1">Belongs to the 'phage' integrase family.</text>
</comment>
<dbReference type="EMBL" id="CP058627">
    <property type="protein sequence ID" value="QLG88776.1"/>
    <property type="molecule type" value="Genomic_DNA"/>
</dbReference>
<evidence type="ECO:0000256" key="5">
    <source>
        <dbReference type="PROSITE-ProRule" id="PRU01248"/>
    </source>
</evidence>
<evidence type="ECO:0000256" key="4">
    <source>
        <dbReference type="ARBA" id="ARBA00023172"/>
    </source>
</evidence>
<dbReference type="PROSITE" id="PS51900">
    <property type="entry name" value="CB"/>
    <property type="match status" value="1"/>
</dbReference>
<name>A0A7H9BKC9_9NEIS</name>
<evidence type="ECO:0000259" key="7">
    <source>
        <dbReference type="PROSITE" id="PS51900"/>
    </source>
</evidence>
<evidence type="ECO:0000256" key="3">
    <source>
        <dbReference type="ARBA" id="ARBA00023125"/>
    </source>
</evidence>
<dbReference type="GO" id="GO:0006310">
    <property type="term" value="P:DNA recombination"/>
    <property type="evidence" value="ECO:0007669"/>
    <property type="project" value="UniProtKB-KW"/>
</dbReference>
<dbReference type="InterPro" id="IPR013762">
    <property type="entry name" value="Integrase-like_cat_sf"/>
</dbReference>
<sequence length="372" mass="42677">MSNILVFPTAILQKRETNQATSYRQQTVAEAEVMDNLLEKFRRHLRATRGNSQGTVKLAFEKIQSAIQFIGKPIWLWTESEIEEFFYYKSDVCSISTSTLAGYHTYLRKLQNFLLISDNLNRFIKNEFGATFSKFVPDQIPLPIKNKNRKTRKNINILSKEECEIVVNHIEKEMESSNNKWELLLLQRDKTIFITLLTMGLRVSELVKIKIGDFLTATNEYNEKIYLNLNTIGKGNVGRCIDVLFDITSDVLDWYTKNVRWAFLKNKNEDDDLLFFSVRGTALSIDQVNNIVKKHCRLAGINKDITTHVLRHTYATHILPIVGPTATQRLLGHGNLATTLGTYYHPNIKDVIKDIGDAVSDKIKIARGETKC</sequence>
<dbReference type="SUPFAM" id="SSF56349">
    <property type="entry name" value="DNA breaking-rejoining enzymes"/>
    <property type="match status" value="1"/>
</dbReference>
<evidence type="ECO:0000259" key="6">
    <source>
        <dbReference type="PROSITE" id="PS51898"/>
    </source>
</evidence>
<feature type="domain" description="Core-binding (CB)" evidence="7">
    <location>
        <begin position="32"/>
        <end position="115"/>
    </location>
</feature>
<proteinExistence type="inferred from homology"/>
<organism evidence="8 9">
    <name type="scientific">Chitinibacter bivalviorum</name>
    <dbReference type="NCBI Taxonomy" id="2739434"/>
    <lineage>
        <taxon>Bacteria</taxon>
        <taxon>Pseudomonadati</taxon>
        <taxon>Pseudomonadota</taxon>
        <taxon>Betaproteobacteria</taxon>
        <taxon>Neisseriales</taxon>
        <taxon>Chitinibacteraceae</taxon>
        <taxon>Chitinibacter</taxon>
    </lineage>
</organism>
<evidence type="ECO:0000256" key="1">
    <source>
        <dbReference type="ARBA" id="ARBA00008857"/>
    </source>
</evidence>
<evidence type="ECO:0000313" key="8">
    <source>
        <dbReference type="EMBL" id="QLG88776.1"/>
    </source>
</evidence>
<dbReference type="InterPro" id="IPR050090">
    <property type="entry name" value="Tyrosine_recombinase_XerCD"/>
</dbReference>
<evidence type="ECO:0000256" key="2">
    <source>
        <dbReference type="ARBA" id="ARBA00022908"/>
    </source>
</evidence>
<dbReference type="InterPro" id="IPR002104">
    <property type="entry name" value="Integrase_catalytic"/>
</dbReference>
<dbReference type="Gene3D" id="1.10.443.10">
    <property type="entry name" value="Intergrase catalytic core"/>
    <property type="match status" value="1"/>
</dbReference>
<dbReference type="Proteomes" id="UP000509597">
    <property type="component" value="Chromosome"/>
</dbReference>
<dbReference type="PROSITE" id="PS51898">
    <property type="entry name" value="TYR_RECOMBINASE"/>
    <property type="match status" value="1"/>
</dbReference>
<dbReference type="GO" id="GO:0003677">
    <property type="term" value="F:DNA binding"/>
    <property type="evidence" value="ECO:0007669"/>
    <property type="project" value="UniProtKB-UniRule"/>
</dbReference>
<dbReference type="KEGG" id="chiz:HQ393_11330"/>
<reference evidence="8 9" key="1">
    <citation type="submission" date="2020-07" db="EMBL/GenBank/DDBJ databases">
        <title>Complete genome sequence of Chitinibacter sp. 2T18.</title>
        <authorList>
            <person name="Bae J.-W."/>
            <person name="Choi J.-W."/>
        </authorList>
    </citation>
    <scope>NUCLEOTIDE SEQUENCE [LARGE SCALE GENOMIC DNA]</scope>
    <source>
        <strain evidence="8 9">2T18</strain>
    </source>
</reference>
<accession>A0A7H9BKC9</accession>
<evidence type="ECO:0000313" key="9">
    <source>
        <dbReference type="Proteomes" id="UP000509597"/>
    </source>
</evidence>
<dbReference type="InterPro" id="IPR044068">
    <property type="entry name" value="CB"/>
</dbReference>
<keyword evidence="4" id="KW-0233">DNA recombination</keyword>
<dbReference type="Pfam" id="PF00589">
    <property type="entry name" value="Phage_integrase"/>
    <property type="match status" value="1"/>
</dbReference>